<feature type="domain" description="ACT" evidence="3">
    <location>
        <begin position="5"/>
        <end position="79"/>
    </location>
</feature>
<dbReference type="InterPro" id="IPR002912">
    <property type="entry name" value="ACT_dom"/>
</dbReference>
<evidence type="ECO:0000256" key="1">
    <source>
        <dbReference type="SAM" id="MobiDB-lite"/>
    </source>
</evidence>
<dbReference type="CDD" id="cd02116">
    <property type="entry name" value="ACT"/>
    <property type="match status" value="1"/>
</dbReference>
<feature type="compositionally biased region" description="Polar residues" evidence="1">
    <location>
        <begin position="332"/>
        <end position="346"/>
    </location>
</feature>
<feature type="domain" description="N-acetyltransferase" evidence="2">
    <location>
        <begin position="187"/>
        <end position="337"/>
    </location>
</feature>
<gene>
    <name evidence="4" type="ORF">SAMN05421812_104428</name>
</gene>
<evidence type="ECO:0000259" key="3">
    <source>
        <dbReference type="PROSITE" id="PS51671"/>
    </source>
</evidence>
<dbReference type="PROSITE" id="PS51671">
    <property type="entry name" value="ACT"/>
    <property type="match status" value="1"/>
</dbReference>
<organism evidence="4 5">
    <name type="scientific">Asanoa hainanensis</name>
    <dbReference type="NCBI Taxonomy" id="560556"/>
    <lineage>
        <taxon>Bacteria</taxon>
        <taxon>Bacillati</taxon>
        <taxon>Actinomycetota</taxon>
        <taxon>Actinomycetes</taxon>
        <taxon>Micromonosporales</taxon>
        <taxon>Micromonosporaceae</taxon>
        <taxon>Asanoa</taxon>
    </lineage>
</organism>
<dbReference type="SUPFAM" id="SSF55021">
    <property type="entry name" value="ACT-like"/>
    <property type="match status" value="1"/>
</dbReference>
<proteinExistence type="predicted"/>
<dbReference type="SUPFAM" id="SSF55729">
    <property type="entry name" value="Acyl-CoA N-acyltransferases (Nat)"/>
    <property type="match status" value="1"/>
</dbReference>
<dbReference type="Proteomes" id="UP000198362">
    <property type="component" value="Unassembled WGS sequence"/>
</dbReference>
<keyword evidence="4" id="KW-0808">Transferase</keyword>
<dbReference type="InterPro" id="IPR000182">
    <property type="entry name" value="GNAT_dom"/>
</dbReference>
<dbReference type="EMBL" id="FZPH01000004">
    <property type="protein sequence ID" value="SNT31375.1"/>
    <property type="molecule type" value="Genomic_DNA"/>
</dbReference>
<protein>
    <submittedName>
        <fullName evidence="4">Protein N-acetyltransferase, RimJ/RimL family</fullName>
    </submittedName>
</protein>
<dbReference type="RefSeq" id="WP_089248302.1">
    <property type="nucleotide sequence ID" value="NZ_FZPH01000004.1"/>
</dbReference>
<feature type="region of interest" description="Disordered" evidence="1">
    <location>
        <begin position="326"/>
        <end position="346"/>
    </location>
</feature>
<name>A0A239LLW7_9ACTN</name>
<dbReference type="InterPro" id="IPR045865">
    <property type="entry name" value="ACT-like_dom_sf"/>
</dbReference>
<sequence length="346" mass="36433">MTLWRIRATVDDRPGYLSVLTASLALKAVNILAVQVHTTEAGAVDEFLVDAPHVLTEADLRAAVEKGRGRDAWIAPAEAQGLADQPTRVLGLATRLVRDPDALGDALRTLLDADAVTWRPAGPTRAGMRAGSMVLPDPTGGRYDVLRAQPDFTPAEYARAQALVDVAAAAARSADLTTLLLPDGAELVLRPATPDDLPALVAMHERCSAGTRRQRYLTGDGVPGPAQLGRLLDASRVRTLLAAVPGVTSVDTVVAMANLVMEGSLAELSVVVEDGWQRRGVGTALVRRALAHAERLGCAAVLAHTTVDNLAMERTLRRLGHPAPVRRDGAVASTTVPLRHGTSASA</sequence>
<dbReference type="AlphaFoldDB" id="A0A239LLW7"/>
<dbReference type="Pfam" id="PF00583">
    <property type="entry name" value="Acetyltransf_1"/>
    <property type="match status" value="1"/>
</dbReference>
<dbReference type="CDD" id="cd04301">
    <property type="entry name" value="NAT_SF"/>
    <property type="match status" value="1"/>
</dbReference>
<evidence type="ECO:0000259" key="2">
    <source>
        <dbReference type="PROSITE" id="PS51186"/>
    </source>
</evidence>
<dbReference type="Gene3D" id="3.40.630.30">
    <property type="match status" value="1"/>
</dbReference>
<reference evidence="4 5" key="1">
    <citation type="submission" date="2017-06" db="EMBL/GenBank/DDBJ databases">
        <authorList>
            <person name="Kim H.J."/>
            <person name="Triplett B.A."/>
        </authorList>
    </citation>
    <scope>NUCLEOTIDE SEQUENCE [LARGE SCALE GENOMIC DNA]</scope>
    <source>
        <strain evidence="4 5">CGMCC 4.5593</strain>
    </source>
</reference>
<dbReference type="PROSITE" id="PS51186">
    <property type="entry name" value="GNAT"/>
    <property type="match status" value="1"/>
</dbReference>
<dbReference type="GO" id="GO:0016747">
    <property type="term" value="F:acyltransferase activity, transferring groups other than amino-acyl groups"/>
    <property type="evidence" value="ECO:0007669"/>
    <property type="project" value="InterPro"/>
</dbReference>
<evidence type="ECO:0000313" key="4">
    <source>
        <dbReference type="EMBL" id="SNT31375.1"/>
    </source>
</evidence>
<evidence type="ECO:0000313" key="5">
    <source>
        <dbReference type="Proteomes" id="UP000198362"/>
    </source>
</evidence>
<keyword evidence="5" id="KW-1185">Reference proteome</keyword>
<dbReference type="InterPro" id="IPR016181">
    <property type="entry name" value="Acyl_CoA_acyltransferase"/>
</dbReference>
<accession>A0A239LLW7</accession>
<dbReference type="OrthoDB" id="5516749at2"/>
<dbReference type="Gene3D" id="3.30.70.260">
    <property type="match status" value="1"/>
</dbReference>